<keyword evidence="5" id="KW-0460">Magnesium</keyword>
<evidence type="ECO:0000313" key="7">
    <source>
        <dbReference type="Proteomes" id="UP000182761"/>
    </source>
</evidence>
<dbReference type="Pfam" id="PF01812">
    <property type="entry name" value="5-FTHF_cyc-lig"/>
    <property type="match status" value="1"/>
</dbReference>
<sequence length="189" mass="22300">MQKKEARKKFLKLRSLLTNDEILYKSEQIFLVWKKTILSDYNSYHIFLTISDKNEIDTSFILNYLWMKQKKVYCSKVNNNSLLHYELTPETKLKKNWWGIPEPMDQKNILIKNIDCIFTPLLAYDILGNRVGYGKGYYDNFLRNYNFSTKIGVSFFDPIEAIEDITTSDIPLDYIITPSYCSGFPIEVK</sequence>
<comment type="catalytic activity">
    <reaction evidence="5">
        <text>(6S)-5-formyl-5,6,7,8-tetrahydrofolate + ATP = (6R)-5,10-methenyltetrahydrofolate + ADP + phosphate</text>
        <dbReference type="Rhea" id="RHEA:10488"/>
        <dbReference type="ChEBI" id="CHEBI:30616"/>
        <dbReference type="ChEBI" id="CHEBI:43474"/>
        <dbReference type="ChEBI" id="CHEBI:57455"/>
        <dbReference type="ChEBI" id="CHEBI:57457"/>
        <dbReference type="ChEBI" id="CHEBI:456216"/>
        <dbReference type="EC" id="6.3.3.2"/>
    </reaction>
</comment>
<dbReference type="NCBIfam" id="TIGR02727">
    <property type="entry name" value="MTHFS_bact"/>
    <property type="match status" value="1"/>
</dbReference>
<dbReference type="InterPro" id="IPR024185">
    <property type="entry name" value="FTHF_cligase-like_sf"/>
</dbReference>
<feature type="binding site" evidence="4">
    <location>
        <begin position="3"/>
        <end position="7"/>
    </location>
    <ligand>
        <name>ATP</name>
        <dbReference type="ChEBI" id="CHEBI:30616"/>
    </ligand>
</feature>
<evidence type="ECO:0000256" key="4">
    <source>
        <dbReference type="PIRSR" id="PIRSR006806-1"/>
    </source>
</evidence>
<dbReference type="Gene3D" id="3.40.50.10420">
    <property type="entry name" value="NagB/RpiA/CoA transferase-like"/>
    <property type="match status" value="1"/>
</dbReference>
<comment type="cofactor">
    <cofactor evidence="5">
        <name>Mg(2+)</name>
        <dbReference type="ChEBI" id="CHEBI:18420"/>
    </cofactor>
</comment>
<dbReference type="PIRSF" id="PIRSF006806">
    <property type="entry name" value="FTHF_cligase"/>
    <property type="match status" value="1"/>
</dbReference>
<keyword evidence="6" id="KW-0436">Ligase</keyword>
<dbReference type="PANTHER" id="PTHR23407:SF1">
    <property type="entry name" value="5-FORMYLTETRAHYDROFOLATE CYCLO-LIGASE"/>
    <property type="match status" value="1"/>
</dbReference>
<dbReference type="EMBL" id="FCOR01000001">
    <property type="protein sequence ID" value="CVK15405.1"/>
    <property type="molecule type" value="Genomic_DNA"/>
</dbReference>
<reference evidence="6 7" key="1">
    <citation type="submission" date="2016-01" db="EMBL/GenBank/DDBJ databases">
        <authorList>
            <person name="McClelland M."/>
            <person name="Jain A."/>
            <person name="Saraogi P."/>
            <person name="Mendelson R."/>
            <person name="Westerman R."/>
            <person name="SanMiguel P."/>
            <person name="Csonka L."/>
        </authorList>
    </citation>
    <scope>NUCLEOTIDE SEQUENCE [LARGE SCALE GENOMIC DNA]</scope>
    <source>
        <strain evidence="6 7">R-53146</strain>
    </source>
</reference>
<dbReference type="InterPro" id="IPR037171">
    <property type="entry name" value="NagB/RpiA_transferase-like"/>
</dbReference>
<keyword evidence="7" id="KW-1185">Reference proteome</keyword>
<feature type="binding site" evidence="4">
    <location>
        <begin position="130"/>
        <end position="138"/>
    </location>
    <ligand>
        <name>ATP</name>
        <dbReference type="ChEBI" id="CHEBI:30616"/>
    </ligand>
</feature>
<dbReference type="GO" id="GO:0035999">
    <property type="term" value="P:tetrahydrofolate interconversion"/>
    <property type="evidence" value="ECO:0007669"/>
    <property type="project" value="TreeGrafter"/>
</dbReference>
<evidence type="ECO:0000256" key="3">
    <source>
        <dbReference type="ARBA" id="ARBA00022840"/>
    </source>
</evidence>
<organism evidence="6 7">
    <name type="scientific">Apibacter mensalis</name>
    <dbReference type="NCBI Taxonomy" id="1586267"/>
    <lineage>
        <taxon>Bacteria</taxon>
        <taxon>Pseudomonadati</taxon>
        <taxon>Bacteroidota</taxon>
        <taxon>Flavobacteriia</taxon>
        <taxon>Flavobacteriales</taxon>
        <taxon>Weeksellaceae</taxon>
        <taxon>Apibacter</taxon>
    </lineage>
</organism>
<keyword evidence="3 4" id="KW-0067">ATP-binding</keyword>
<gene>
    <name evidence="6" type="ORF">Ga0061079_101219</name>
</gene>
<dbReference type="Proteomes" id="UP000182761">
    <property type="component" value="Unassembled WGS sequence"/>
</dbReference>
<dbReference type="OrthoDB" id="9801938at2"/>
<dbReference type="GO" id="GO:0030272">
    <property type="term" value="F:5-formyltetrahydrofolate cyclo-ligase activity"/>
    <property type="evidence" value="ECO:0007669"/>
    <property type="project" value="UniProtKB-EC"/>
</dbReference>
<keyword evidence="2 4" id="KW-0547">Nucleotide-binding</keyword>
<dbReference type="GO" id="GO:0009396">
    <property type="term" value="P:folic acid-containing compound biosynthetic process"/>
    <property type="evidence" value="ECO:0007669"/>
    <property type="project" value="TreeGrafter"/>
</dbReference>
<dbReference type="AlphaFoldDB" id="A0A0X3AMY5"/>
<dbReference type="EC" id="6.3.3.2" evidence="5"/>
<proteinExistence type="inferred from homology"/>
<dbReference type="GO" id="GO:0005524">
    <property type="term" value="F:ATP binding"/>
    <property type="evidence" value="ECO:0007669"/>
    <property type="project" value="UniProtKB-KW"/>
</dbReference>
<dbReference type="SUPFAM" id="SSF100950">
    <property type="entry name" value="NagB/RpiA/CoA transferase-like"/>
    <property type="match status" value="1"/>
</dbReference>
<comment type="similarity">
    <text evidence="1 5">Belongs to the 5-formyltetrahydrofolate cyclo-ligase family.</text>
</comment>
<evidence type="ECO:0000256" key="1">
    <source>
        <dbReference type="ARBA" id="ARBA00010638"/>
    </source>
</evidence>
<evidence type="ECO:0000256" key="2">
    <source>
        <dbReference type="ARBA" id="ARBA00022741"/>
    </source>
</evidence>
<dbReference type="RefSeq" id="WP_055424630.1">
    <property type="nucleotide sequence ID" value="NZ_FCOR01000001.1"/>
</dbReference>
<evidence type="ECO:0000256" key="5">
    <source>
        <dbReference type="RuleBase" id="RU361279"/>
    </source>
</evidence>
<accession>A0A0X3AMY5</accession>
<evidence type="ECO:0000313" key="6">
    <source>
        <dbReference type="EMBL" id="CVK15405.1"/>
    </source>
</evidence>
<dbReference type="STRING" id="1586267.GCA_001418685_00220"/>
<keyword evidence="5" id="KW-0479">Metal-binding</keyword>
<feature type="binding site" evidence="4">
    <location>
        <position position="50"/>
    </location>
    <ligand>
        <name>substrate</name>
    </ligand>
</feature>
<name>A0A0X3AMY5_9FLAO</name>
<dbReference type="PANTHER" id="PTHR23407">
    <property type="entry name" value="ATPASE INHIBITOR/5-FORMYLTETRAHYDROFOLATE CYCLO-LIGASE"/>
    <property type="match status" value="1"/>
</dbReference>
<dbReference type="InterPro" id="IPR002698">
    <property type="entry name" value="FTHF_cligase"/>
</dbReference>
<protein>
    <recommendedName>
        <fullName evidence="5">5-formyltetrahydrofolate cyclo-ligase</fullName>
        <ecNumber evidence="5">6.3.3.2</ecNumber>
    </recommendedName>
</protein>
<feature type="binding site" evidence="4">
    <location>
        <position position="55"/>
    </location>
    <ligand>
        <name>substrate</name>
    </ligand>
</feature>
<dbReference type="GO" id="GO:0046872">
    <property type="term" value="F:metal ion binding"/>
    <property type="evidence" value="ECO:0007669"/>
    <property type="project" value="UniProtKB-KW"/>
</dbReference>